<reference evidence="5" key="1">
    <citation type="submission" date="2015-10" db="EMBL/GenBank/DDBJ databases">
        <title>Complete genome sequence of Streptomyces ambofaciens DSM 40697.</title>
        <authorList>
            <person name="Thibessard A."/>
            <person name="Leblond P."/>
        </authorList>
    </citation>
    <scope>NUCLEOTIDE SEQUENCE [LARGE SCALE GENOMIC DNA]</scope>
    <source>
        <strain evidence="5">DSM 40697</strain>
    </source>
</reference>
<keyword evidence="5" id="KW-1185">Reference proteome</keyword>
<dbReference type="SUPFAM" id="SSF53474">
    <property type="entry name" value="alpha/beta-Hydrolases"/>
    <property type="match status" value="1"/>
</dbReference>
<dbReference type="Pfam" id="PF00975">
    <property type="entry name" value="Thioesterase"/>
    <property type="match status" value="1"/>
</dbReference>
<evidence type="ECO:0000256" key="2">
    <source>
        <dbReference type="ARBA" id="ARBA00022801"/>
    </source>
</evidence>
<sequence length="255" mass="28160">MATSSDASDLWVRRFHPAPQAPVRLLCLPHAGGSASYYFPVSQRLAPRVETLAVQYPGRQDRRNEPCLESVRDLADRIVEVLGPWQDKPLALFGHSLGATVAFEVALRLEARGSLPLALIASGRRAPSAPRDERVHLRDDEGLLTEIRRLDGTQSQLLEDDEIRRMVLPSIRADYKAAETYRYEPGPPLSTPVYALTGDSDPKATTDEVRAWADHTTGRFEMNVYPGGHFYLNAHAPAVTEEIAAWLVPAATAGR</sequence>
<reference evidence="4 5" key="2">
    <citation type="journal article" date="2016" name="Genome Announc.">
        <title>Complete Genome Sequence of Streptomyces ambofaciens DSM 40697, a Paradigm for Genome Plasticity Studies.</title>
        <authorList>
            <person name="Thibessard A."/>
            <person name="Leblond P."/>
        </authorList>
    </citation>
    <scope>NUCLEOTIDE SEQUENCE [LARGE SCALE GENOMIC DNA]</scope>
    <source>
        <strain evidence="4 5">DSM 40697</strain>
    </source>
</reference>
<dbReference type="EMBL" id="CP012949">
    <property type="protein sequence ID" value="ANB10358.1"/>
    <property type="molecule type" value="Genomic_DNA"/>
</dbReference>
<dbReference type="InterPro" id="IPR029058">
    <property type="entry name" value="AB_hydrolase_fold"/>
</dbReference>
<dbReference type="InterPro" id="IPR012223">
    <property type="entry name" value="TEII"/>
</dbReference>
<feature type="domain" description="Thioesterase TesA-like" evidence="3">
    <location>
        <begin position="26"/>
        <end position="247"/>
    </location>
</feature>
<evidence type="ECO:0000256" key="1">
    <source>
        <dbReference type="ARBA" id="ARBA00007169"/>
    </source>
</evidence>
<gene>
    <name evidence="4" type="ORF">SAM40697_6405</name>
</gene>
<evidence type="ECO:0000259" key="3">
    <source>
        <dbReference type="SMART" id="SM00824"/>
    </source>
</evidence>
<evidence type="ECO:0000313" key="4">
    <source>
        <dbReference type="EMBL" id="ANB10358.1"/>
    </source>
</evidence>
<keyword evidence="2 4" id="KW-0378">Hydrolase</keyword>
<comment type="similarity">
    <text evidence="1">Belongs to the thioesterase family.</text>
</comment>
<accession>A0ABM6B887</accession>
<dbReference type="PANTHER" id="PTHR11487">
    <property type="entry name" value="THIOESTERASE"/>
    <property type="match status" value="1"/>
</dbReference>
<name>A0ABM6B887_STRAM</name>
<dbReference type="InterPro" id="IPR001031">
    <property type="entry name" value="Thioesterase"/>
</dbReference>
<dbReference type="InterPro" id="IPR020802">
    <property type="entry name" value="TesA-like"/>
</dbReference>
<dbReference type="Proteomes" id="UP000076720">
    <property type="component" value="Chromosome"/>
</dbReference>
<protein>
    <submittedName>
        <fullName evidence="4">Oleoyl-ACP hydrolase</fullName>
    </submittedName>
</protein>
<dbReference type="PANTHER" id="PTHR11487:SF0">
    <property type="entry name" value="S-ACYL FATTY ACID SYNTHASE THIOESTERASE, MEDIUM CHAIN"/>
    <property type="match status" value="1"/>
</dbReference>
<dbReference type="Gene3D" id="3.40.50.1820">
    <property type="entry name" value="alpha/beta hydrolase"/>
    <property type="match status" value="1"/>
</dbReference>
<dbReference type="GO" id="GO:0016787">
    <property type="term" value="F:hydrolase activity"/>
    <property type="evidence" value="ECO:0007669"/>
    <property type="project" value="UniProtKB-KW"/>
</dbReference>
<dbReference type="RefSeq" id="WP_063484057.1">
    <property type="nucleotide sequence ID" value="NZ_CP012949.1"/>
</dbReference>
<proteinExistence type="inferred from homology"/>
<organism evidence="4 5">
    <name type="scientific">Streptomyces ambofaciens</name>
    <dbReference type="NCBI Taxonomy" id="1889"/>
    <lineage>
        <taxon>Bacteria</taxon>
        <taxon>Bacillati</taxon>
        <taxon>Actinomycetota</taxon>
        <taxon>Actinomycetes</taxon>
        <taxon>Kitasatosporales</taxon>
        <taxon>Streptomycetaceae</taxon>
        <taxon>Streptomyces</taxon>
    </lineage>
</organism>
<evidence type="ECO:0000313" key="5">
    <source>
        <dbReference type="Proteomes" id="UP000076720"/>
    </source>
</evidence>
<dbReference type="SMART" id="SM00824">
    <property type="entry name" value="PKS_TE"/>
    <property type="match status" value="1"/>
</dbReference>